<sequence>MRRQYFKYLRTVESKKNDKRTFHRPGEVGTFLHFPTDFLGWLGWCRCLDKHFLPEVPSSHANGIERSDGILKIQGRLTGQVLVWQFRLTDDSAFATMLRRDGELQKRINLIGKSHQRRHQRPTSGKAFSLCKKLLHV</sequence>
<evidence type="ECO:0000313" key="2">
    <source>
        <dbReference type="WBParaSite" id="TMUE_3000013976.1"/>
    </source>
</evidence>
<dbReference type="WBParaSite" id="TMUE_3000013976.1">
    <property type="protein sequence ID" value="TMUE_3000013976.1"/>
    <property type="gene ID" value="WBGene00302923"/>
</dbReference>
<evidence type="ECO:0000313" key="1">
    <source>
        <dbReference type="Proteomes" id="UP000046395"/>
    </source>
</evidence>
<name>A0A5S6R2W0_TRIMR</name>
<dbReference type="AlphaFoldDB" id="A0A5S6R2W0"/>
<proteinExistence type="predicted"/>
<accession>A0A5S6R2W0</accession>
<organism evidence="1 2">
    <name type="scientific">Trichuris muris</name>
    <name type="common">Mouse whipworm</name>
    <dbReference type="NCBI Taxonomy" id="70415"/>
    <lineage>
        <taxon>Eukaryota</taxon>
        <taxon>Metazoa</taxon>
        <taxon>Ecdysozoa</taxon>
        <taxon>Nematoda</taxon>
        <taxon>Enoplea</taxon>
        <taxon>Dorylaimia</taxon>
        <taxon>Trichinellida</taxon>
        <taxon>Trichuridae</taxon>
        <taxon>Trichuris</taxon>
    </lineage>
</organism>
<protein>
    <submittedName>
        <fullName evidence="2">Uncharacterized protein</fullName>
    </submittedName>
</protein>
<dbReference type="Proteomes" id="UP000046395">
    <property type="component" value="Unassembled WGS sequence"/>
</dbReference>
<reference evidence="2" key="1">
    <citation type="submission" date="2019-12" db="UniProtKB">
        <authorList>
            <consortium name="WormBaseParasite"/>
        </authorList>
    </citation>
    <scope>IDENTIFICATION</scope>
</reference>
<keyword evidence="1" id="KW-1185">Reference proteome</keyword>